<dbReference type="OrthoDB" id="3877861at2"/>
<feature type="region of interest" description="Disordered" evidence="1">
    <location>
        <begin position="1133"/>
        <end position="1174"/>
    </location>
</feature>
<feature type="compositionally biased region" description="Basic and acidic residues" evidence="1">
    <location>
        <begin position="1138"/>
        <end position="1148"/>
    </location>
</feature>
<evidence type="ECO:0000313" key="2">
    <source>
        <dbReference type="EMBL" id="TKA11592.1"/>
    </source>
</evidence>
<protein>
    <submittedName>
        <fullName evidence="2">Uncharacterized protein</fullName>
    </submittedName>
</protein>
<dbReference type="Proteomes" id="UP000305778">
    <property type="component" value="Unassembled WGS sequence"/>
</dbReference>
<evidence type="ECO:0000313" key="3">
    <source>
        <dbReference type="Proteomes" id="UP000305778"/>
    </source>
</evidence>
<feature type="region of interest" description="Disordered" evidence="1">
    <location>
        <begin position="1015"/>
        <end position="1083"/>
    </location>
</feature>
<feature type="compositionally biased region" description="Polar residues" evidence="1">
    <location>
        <begin position="773"/>
        <end position="793"/>
    </location>
</feature>
<keyword evidence="3" id="KW-1185">Reference proteome</keyword>
<sequence length="1712" mass="179149">MRTQRQEPGESSKSGAAGKAKATDLLARSGLPAGPARNPQTLLGLQQSAGNAAATRALRQPAAPGASRVRRAPGPTPLAAVEEADESRLELPPYLLNLQAAGVSTAYDLTGHKLVYTSLSRTTGQSGGTVAEIRDELAGRPETFYGRGRSFAVQSPRGSFDVTVSIAPDTTDRPETFPAVPGAVEKAGDGKIKMDAQHNSSGAVSHTLSASSQYGASLSGMALAPTPAPAVWAGAAFAAGFSMGSSAESRTTKTMSEPRVLRSEGGTVEAHRKVRYHVRIERHSAATQPEPFHCTGSLTMRVPREHLVPVTTTHAPSATQTLTPQTAREVRLADSMAPLAVTGTGATHAGGGGLYDTVGSVLHPSLTAPGSAGRARLYEATSTTSILEDLPRLLSGWVAGEDLAGKGGKEQGAYRMRADILSMTPAWSLGKTQLRTHQQAQHGAANSAGKSAGVSGGVGPGMGLGAPGVGPSARAGLLPRLEISEGRYTVADQTVNTRQGAEVRGEKVLYRSRIRITVEGTGPTSPRTRLHPEAAEAHHTIEALITMRADEAKSLGVALPDGVTAGELFSKPNAKNADGTEKTDADGNPETVERHLPFGAMGSSVALGRLNARPLIAAVERLFAENPRLAGYLPADFLPPQGAAARAAKVGPEGAENQRRNYRELVTVLSETNLRANKDQLLSSGIRVRLRRKSTWHAHDVQIRVGGKLGSIRYAGDTSDWLVRSSSGVSSALQSGGSSSRGASVRAFVQAQVIPGAMSLGYMGEIGAKSSRRNQAGPTTRTDSLNNGGTQASAFGSTLTFDVNVTMTTRARTAKRALTPGSPGQDSPEVEDIASSAGADEHNPLKLDGQDVRLTTSTALTMNTEQKKGLDGRRRPVRRLPAPVETAGIGDVTAGAWSPGGTAVRDWVFVETVGDGGPVRDLAFRLLAQAAGRGHVTRQDHALEADGLAPRLAIEDRFSPQAVTAALRQATASGWVVKNLRYPRRLAELTGAVGTRFALTRPVIVHDYEGEGPGTENLVLGGHQATGQRGTGRSRGTRKTAGALENGAGWRMTEGLSDSRSSSTSNTRATTLSGTVERNAHTPRKRPLTLVQCDLAVRMAAEVKVGTGTHIAAAEQTVPGAVAVWLTQEQLEAAGLRKKPEPAPDKGKGKGKATAEQPEAADGPERADSASAAGAAPKLLRKELPLGFGMIEDLPDFVPLLGRLRQGIGDKNLAKELLPQQQLSDPNDNVQRLLRVLDRDGATALLAGAMDGGVPVELFRGRKSPYWAVFHVERTGDGTYVEDAKDGRDMEYITSAVTQTANAQEKGAGQSVGLQVTGSGRPSVTDPGNVISTAGGTGGVGMGQSSSTKRTTVGRDQIGVKTMAEASAASVRMRVPIKARLELHSPSGTVTPVEIDNLHLVHRILEHDRRAGERLQPVRAHRNPGQLMQRDVGDATAARLKKWRDTGAQLPMEAQVNGFRGAAELRGAIAATMAAANASKKFHKTGTAAAYAQREAVSTEWLIAALPLLVSAGAELPANHASGVEGQDLRCSLHARLRGGRVLDMGDAMTFEAVGQSALDGSRPTAIDNQQAAEHKNSLRANGGLGRLDAGPYRNEAVGTAEFTGGATDTGANASGSMPLHKSKFDSVLAQFTVEFRIVARVSHRHTQSIRSAAGSTSMRDFVLTTPVVIRLPAPAVRQMLADPGSPARLTDPYKLFAPPAEGAGAGTGTSG</sequence>
<feature type="region of interest" description="Disordered" evidence="1">
    <location>
        <begin position="436"/>
        <end position="465"/>
    </location>
</feature>
<proteinExistence type="predicted"/>
<feature type="compositionally biased region" description="Basic and acidic residues" evidence="1">
    <location>
        <begin position="578"/>
        <end position="591"/>
    </location>
</feature>
<feature type="compositionally biased region" description="Low complexity" evidence="1">
    <location>
        <begin position="443"/>
        <end position="453"/>
    </location>
</feature>
<name>A0A4U0SNZ5_9ACTN</name>
<gene>
    <name evidence="2" type="ORF">FCI23_09560</name>
</gene>
<feature type="region of interest" description="Disordered" evidence="1">
    <location>
        <begin position="569"/>
        <end position="591"/>
    </location>
</feature>
<dbReference type="EMBL" id="SUMC01000007">
    <property type="protein sequence ID" value="TKA11592.1"/>
    <property type="molecule type" value="Genomic_DNA"/>
</dbReference>
<feature type="compositionally biased region" description="Basic and acidic residues" evidence="1">
    <location>
        <begin position="839"/>
        <end position="848"/>
    </location>
</feature>
<dbReference type="RefSeq" id="WP_136723055.1">
    <property type="nucleotide sequence ID" value="NZ_SUMC01000007.1"/>
</dbReference>
<organism evidence="2 3">
    <name type="scientific">Actinacidiphila oryziradicis</name>
    <dbReference type="NCBI Taxonomy" id="2571141"/>
    <lineage>
        <taxon>Bacteria</taxon>
        <taxon>Bacillati</taxon>
        <taxon>Actinomycetota</taxon>
        <taxon>Actinomycetes</taxon>
        <taxon>Kitasatosporales</taxon>
        <taxon>Streptomycetaceae</taxon>
        <taxon>Actinacidiphila</taxon>
    </lineage>
</organism>
<feature type="region of interest" description="Disordered" evidence="1">
    <location>
        <begin position="770"/>
        <end position="793"/>
    </location>
</feature>
<feature type="compositionally biased region" description="Polar residues" evidence="1">
    <location>
        <begin position="38"/>
        <end position="50"/>
    </location>
</feature>
<evidence type="ECO:0000256" key="1">
    <source>
        <dbReference type="SAM" id="MobiDB-lite"/>
    </source>
</evidence>
<feature type="compositionally biased region" description="Basic and acidic residues" evidence="1">
    <location>
        <begin position="1"/>
        <end position="10"/>
    </location>
</feature>
<feature type="region of interest" description="Disordered" evidence="1">
    <location>
        <begin position="812"/>
        <end position="848"/>
    </location>
</feature>
<comment type="caution">
    <text evidence="2">The sequence shown here is derived from an EMBL/GenBank/DDBJ whole genome shotgun (WGS) entry which is preliminary data.</text>
</comment>
<feature type="compositionally biased region" description="Low complexity" evidence="1">
    <location>
        <begin position="11"/>
        <end position="20"/>
    </location>
</feature>
<reference evidence="2 3" key="1">
    <citation type="submission" date="2019-04" db="EMBL/GenBank/DDBJ databases">
        <title>Streptomyces oryziradicis sp. nov., a novel actinomycete isolated from rhizosphere soil of rice (Oryza sativa L.).</title>
        <authorList>
            <person name="Li C."/>
        </authorList>
    </citation>
    <scope>NUCLEOTIDE SEQUENCE [LARGE SCALE GENOMIC DNA]</scope>
    <source>
        <strain evidence="2 3">NEAU-C40</strain>
    </source>
</reference>
<feature type="compositionally biased region" description="Gly residues" evidence="1">
    <location>
        <begin position="454"/>
        <end position="465"/>
    </location>
</feature>
<feature type="compositionally biased region" description="Low complexity" evidence="1">
    <location>
        <begin position="52"/>
        <end position="64"/>
    </location>
</feature>
<accession>A0A4U0SNZ5</accession>
<feature type="region of interest" description="Disordered" evidence="1">
    <location>
        <begin position="1"/>
        <end position="85"/>
    </location>
</feature>
<feature type="compositionally biased region" description="Low complexity" evidence="1">
    <location>
        <begin position="1056"/>
        <end position="1073"/>
    </location>
</feature>